<organism evidence="2 3">
    <name type="scientific">Aegilops tauschii subsp. strangulata</name>
    <name type="common">Goatgrass</name>
    <dbReference type="NCBI Taxonomy" id="200361"/>
    <lineage>
        <taxon>Eukaryota</taxon>
        <taxon>Viridiplantae</taxon>
        <taxon>Streptophyta</taxon>
        <taxon>Embryophyta</taxon>
        <taxon>Tracheophyta</taxon>
        <taxon>Spermatophyta</taxon>
        <taxon>Magnoliopsida</taxon>
        <taxon>Liliopsida</taxon>
        <taxon>Poales</taxon>
        <taxon>Poaceae</taxon>
        <taxon>BOP clade</taxon>
        <taxon>Pooideae</taxon>
        <taxon>Triticodae</taxon>
        <taxon>Triticeae</taxon>
        <taxon>Triticinae</taxon>
        <taxon>Aegilops</taxon>
    </lineage>
</organism>
<dbReference type="Proteomes" id="UP000015105">
    <property type="component" value="Chromosome 7D"/>
</dbReference>
<evidence type="ECO:0000313" key="3">
    <source>
        <dbReference type="Proteomes" id="UP000015105"/>
    </source>
</evidence>
<evidence type="ECO:0000256" key="1">
    <source>
        <dbReference type="SAM" id="MobiDB-lite"/>
    </source>
</evidence>
<reference evidence="2" key="4">
    <citation type="submission" date="2019-03" db="UniProtKB">
        <authorList>
            <consortium name="EnsemblPlants"/>
        </authorList>
    </citation>
    <scope>IDENTIFICATION</scope>
</reference>
<proteinExistence type="predicted"/>
<protein>
    <submittedName>
        <fullName evidence="2">Uncharacterized protein</fullName>
    </submittedName>
</protein>
<reference evidence="3" key="2">
    <citation type="journal article" date="2017" name="Nat. Plants">
        <title>The Aegilops tauschii genome reveals multiple impacts of transposons.</title>
        <authorList>
            <person name="Zhao G."/>
            <person name="Zou C."/>
            <person name="Li K."/>
            <person name="Wang K."/>
            <person name="Li T."/>
            <person name="Gao L."/>
            <person name="Zhang X."/>
            <person name="Wang H."/>
            <person name="Yang Z."/>
            <person name="Liu X."/>
            <person name="Jiang W."/>
            <person name="Mao L."/>
            <person name="Kong X."/>
            <person name="Jiao Y."/>
            <person name="Jia J."/>
        </authorList>
    </citation>
    <scope>NUCLEOTIDE SEQUENCE [LARGE SCALE GENOMIC DNA]</scope>
    <source>
        <strain evidence="3">cv. AL8/78</strain>
    </source>
</reference>
<name>A0A453RWM6_AEGTS</name>
<feature type="region of interest" description="Disordered" evidence="1">
    <location>
        <begin position="80"/>
        <end position="104"/>
    </location>
</feature>
<dbReference type="Gramene" id="AET7Gv20741800.6">
    <property type="protein sequence ID" value="AET7Gv20741800.6"/>
    <property type="gene ID" value="AET7Gv20741800"/>
</dbReference>
<reference evidence="3" key="1">
    <citation type="journal article" date="2014" name="Science">
        <title>Ancient hybridizations among the ancestral genomes of bread wheat.</title>
        <authorList>
            <consortium name="International Wheat Genome Sequencing Consortium,"/>
            <person name="Marcussen T."/>
            <person name="Sandve S.R."/>
            <person name="Heier L."/>
            <person name="Spannagl M."/>
            <person name="Pfeifer M."/>
            <person name="Jakobsen K.S."/>
            <person name="Wulff B.B."/>
            <person name="Steuernagel B."/>
            <person name="Mayer K.F."/>
            <person name="Olsen O.A."/>
        </authorList>
    </citation>
    <scope>NUCLEOTIDE SEQUENCE [LARGE SCALE GENOMIC DNA]</scope>
    <source>
        <strain evidence="3">cv. AL8/78</strain>
    </source>
</reference>
<reference evidence="2" key="5">
    <citation type="journal article" date="2021" name="G3 (Bethesda)">
        <title>Aegilops tauschii genome assembly Aet v5.0 features greater sequence contiguity and improved annotation.</title>
        <authorList>
            <person name="Wang L."/>
            <person name="Zhu T."/>
            <person name="Rodriguez J.C."/>
            <person name="Deal K.R."/>
            <person name="Dubcovsky J."/>
            <person name="McGuire P.E."/>
            <person name="Lux T."/>
            <person name="Spannagl M."/>
            <person name="Mayer K.F.X."/>
            <person name="Baldrich P."/>
            <person name="Meyers B.C."/>
            <person name="Huo N."/>
            <person name="Gu Y.Q."/>
            <person name="Zhou H."/>
            <person name="Devos K.M."/>
            <person name="Bennetzen J.L."/>
            <person name="Unver T."/>
            <person name="Budak H."/>
            <person name="Gulick P.J."/>
            <person name="Galiba G."/>
            <person name="Kalapos B."/>
            <person name="Nelson D.R."/>
            <person name="Li P."/>
            <person name="You F.M."/>
            <person name="Luo M.C."/>
            <person name="Dvorak J."/>
        </authorList>
    </citation>
    <scope>NUCLEOTIDE SEQUENCE [LARGE SCALE GENOMIC DNA]</scope>
    <source>
        <strain evidence="2">cv. AL8/78</strain>
    </source>
</reference>
<keyword evidence="3" id="KW-1185">Reference proteome</keyword>
<dbReference type="EnsemblPlants" id="AET7Gv20741800.6">
    <property type="protein sequence ID" value="AET7Gv20741800.6"/>
    <property type="gene ID" value="AET7Gv20741800"/>
</dbReference>
<reference evidence="2" key="3">
    <citation type="journal article" date="2017" name="Nature">
        <title>Genome sequence of the progenitor of the wheat D genome Aegilops tauschii.</title>
        <authorList>
            <person name="Luo M.C."/>
            <person name="Gu Y.Q."/>
            <person name="Puiu D."/>
            <person name="Wang H."/>
            <person name="Twardziok S.O."/>
            <person name="Deal K.R."/>
            <person name="Huo N."/>
            <person name="Zhu T."/>
            <person name="Wang L."/>
            <person name="Wang Y."/>
            <person name="McGuire P.E."/>
            <person name="Liu S."/>
            <person name="Long H."/>
            <person name="Ramasamy R.K."/>
            <person name="Rodriguez J.C."/>
            <person name="Van S.L."/>
            <person name="Yuan L."/>
            <person name="Wang Z."/>
            <person name="Xia Z."/>
            <person name="Xiao L."/>
            <person name="Anderson O.D."/>
            <person name="Ouyang S."/>
            <person name="Liang Y."/>
            <person name="Zimin A.V."/>
            <person name="Pertea G."/>
            <person name="Qi P."/>
            <person name="Bennetzen J.L."/>
            <person name="Dai X."/>
            <person name="Dawson M.W."/>
            <person name="Muller H.G."/>
            <person name="Kugler K."/>
            <person name="Rivarola-Duarte L."/>
            <person name="Spannagl M."/>
            <person name="Mayer K.F.X."/>
            <person name="Lu F.H."/>
            <person name="Bevan M.W."/>
            <person name="Leroy P."/>
            <person name="Li P."/>
            <person name="You F.M."/>
            <person name="Sun Q."/>
            <person name="Liu Z."/>
            <person name="Lyons E."/>
            <person name="Wicker T."/>
            <person name="Salzberg S.L."/>
            <person name="Devos K.M."/>
            <person name="Dvorak J."/>
        </authorList>
    </citation>
    <scope>NUCLEOTIDE SEQUENCE [LARGE SCALE GENOMIC DNA]</scope>
    <source>
        <strain evidence="2">cv. AL8/78</strain>
    </source>
</reference>
<sequence>MATARCSDGVLPRSSEDQCCGDREPMVLRISGTRGHGGLRERGGCTGDSLFFCSGMMCETRKKKKAQIQRQMKLQSYGRISKSMPRRQRPCPRPRAPAMKTSLSSMDSSSMPLLGLRIQVCMFVNALSSSFALDSVCATVQFYTSDMIYR</sequence>
<dbReference type="AlphaFoldDB" id="A0A453RWM6"/>
<evidence type="ECO:0000313" key="2">
    <source>
        <dbReference type="EnsemblPlants" id="AET7Gv20741800.6"/>
    </source>
</evidence>
<accession>A0A453RWM6</accession>